<dbReference type="EMBL" id="CP131061">
    <property type="protein sequence ID" value="WNY26466.1"/>
    <property type="molecule type" value="Genomic_DNA"/>
</dbReference>
<protein>
    <recommendedName>
        <fullName evidence="4">Type II toxin-antitoxin system RelE/ParE family toxin</fullName>
    </recommendedName>
</protein>
<reference evidence="2 3" key="1">
    <citation type="submission" date="2023-07" db="EMBL/GenBank/DDBJ databases">
        <title>Closed genome sequence of Methanosarcinaceae archaeon Am2.</title>
        <authorList>
            <person name="Poehlein A."/>
            <person name="Protasov E."/>
            <person name="Platt K."/>
            <person name="Reeh H."/>
            <person name="Daniel R."/>
            <person name="Brune A."/>
        </authorList>
    </citation>
    <scope>NUCLEOTIDE SEQUENCE [LARGE SCALE GENOMIC DNA]</scope>
    <source>
        <strain evidence="2 3">Am2</strain>
    </source>
</reference>
<sequence>MTWKVEYFKEAQDDLKKMDKSVKIRALKVIEKVSENPLPRVEGGYGKPLENYQYTKLSGYFKIRSGKFRIVYGLVRKEETMKIVVVAVRDDGTVYDIANKRINRE</sequence>
<organism evidence="2 3">
    <name type="scientific">Methanolapillus ohkumae</name>
    <dbReference type="NCBI Taxonomy" id="3028298"/>
    <lineage>
        <taxon>Archaea</taxon>
        <taxon>Methanobacteriati</taxon>
        <taxon>Methanobacteriota</taxon>
        <taxon>Stenosarchaea group</taxon>
        <taxon>Methanomicrobia</taxon>
        <taxon>Methanosarcinales</taxon>
        <taxon>Methanosarcinaceae</taxon>
        <taxon>Methanolapillus</taxon>
    </lineage>
</organism>
<dbReference type="InterPro" id="IPR035093">
    <property type="entry name" value="RelE/ParE_toxin_dom_sf"/>
</dbReference>
<dbReference type="InterPro" id="IPR007712">
    <property type="entry name" value="RelE/ParE_toxin"/>
</dbReference>
<keyword evidence="3" id="KW-1185">Reference proteome</keyword>
<dbReference type="SUPFAM" id="SSF143011">
    <property type="entry name" value="RelE-like"/>
    <property type="match status" value="1"/>
</dbReference>
<gene>
    <name evidence="2" type="ORF">MsAm2_02280</name>
</gene>
<dbReference type="Gene3D" id="3.30.2310.20">
    <property type="entry name" value="RelE-like"/>
    <property type="match status" value="1"/>
</dbReference>
<evidence type="ECO:0008006" key="4">
    <source>
        <dbReference type="Google" id="ProtNLM"/>
    </source>
</evidence>
<proteinExistence type="predicted"/>
<name>A0AA96ZWD6_9EURY</name>
<dbReference type="GeneID" id="89227629"/>
<evidence type="ECO:0000256" key="1">
    <source>
        <dbReference type="ARBA" id="ARBA00022649"/>
    </source>
</evidence>
<keyword evidence="1" id="KW-1277">Toxin-antitoxin system</keyword>
<accession>A0AA96ZWD6</accession>
<evidence type="ECO:0000313" key="2">
    <source>
        <dbReference type="EMBL" id="WNY26466.1"/>
    </source>
</evidence>
<dbReference type="Proteomes" id="UP001304970">
    <property type="component" value="Chromosome"/>
</dbReference>
<dbReference type="AlphaFoldDB" id="A0AA96ZWD6"/>
<evidence type="ECO:0000313" key="3">
    <source>
        <dbReference type="Proteomes" id="UP001304970"/>
    </source>
</evidence>
<dbReference type="RefSeq" id="WP_338097996.1">
    <property type="nucleotide sequence ID" value="NZ_CP131061.1"/>
</dbReference>
<dbReference type="Pfam" id="PF05016">
    <property type="entry name" value="ParE_toxin"/>
    <property type="match status" value="1"/>
</dbReference>